<proteinExistence type="predicted"/>
<protein>
    <submittedName>
        <fullName evidence="1">Uncharacterized protein</fullName>
    </submittedName>
</protein>
<evidence type="ECO:0000313" key="2">
    <source>
        <dbReference type="Proteomes" id="UP000198972"/>
    </source>
</evidence>
<dbReference type="RefSeq" id="WP_139173086.1">
    <property type="nucleotide sequence ID" value="NZ_FNBG01000001.1"/>
</dbReference>
<dbReference type="STRING" id="670482.SAMN04488542_101332"/>
<reference evidence="1 2" key="1">
    <citation type="submission" date="2016-10" db="EMBL/GenBank/DDBJ databases">
        <authorList>
            <person name="de Groot N.N."/>
        </authorList>
    </citation>
    <scope>NUCLEOTIDE SEQUENCE [LARGE SCALE GENOMIC DNA]</scope>
    <source>
        <strain evidence="1 2">DSM 28129</strain>
    </source>
</reference>
<sequence length="540" mass="62820">MGTTFTNLQVREHSIDEIEKVLPHCIVRNLSDGWTTIVSEHFQVGDISKVGRKLSKAINKSVLSIEFFDDDVLRMTIFRDGKALTSHVNKNSYNIPSKMGNHKAFLEELEFDLSESRNFKEVLKCEDVGKKIELLQHFLGVALWIDDRMLLDGVESEFHYERNVNLVKEYISEQRKKKHIKNQTKANVIMELEGALINGLGNNKILIGIPPYRKLSYEKEMIYTILPNGTLDPFMDVTSFQYDNGLSSLTATDEYITFYCSIRKKYYVFDYDGKLISETPMNATLTYPISYTFNDGSFLTVNDELKKTIKYGPRLEVKWELPFYACSPCVYNQSLYFWRIDEDNRIELIKSNYSGQIEVKVKLDFDTNKHMNFRCLFGSRGMVYLFCSMYVHQRSFTKIICFTDKLEKIKETDLEDNFSSLLIDNTNHKIFLHVLDKELIVIDALSLQIISRRDWDDYDLTMMTVDSLGRLLVLVGNSRIFLLDSQLNLISHHRLKGEVRMYTFINESGNLCLMTGTGEPNEMGWTFGKMKIRVYEITEF</sequence>
<keyword evidence="2" id="KW-1185">Reference proteome</keyword>
<dbReference type="Proteomes" id="UP000198972">
    <property type="component" value="Unassembled WGS sequence"/>
</dbReference>
<dbReference type="AlphaFoldDB" id="A0A1G7ETR5"/>
<gene>
    <name evidence="1" type="ORF">SAMN04488542_101332</name>
</gene>
<organism evidence="1 2">
    <name type="scientific">Fontibacillus panacisegetis</name>
    <dbReference type="NCBI Taxonomy" id="670482"/>
    <lineage>
        <taxon>Bacteria</taxon>
        <taxon>Bacillati</taxon>
        <taxon>Bacillota</taxon>
        <taxon>Bacilli</taxon>
        <taxon>Bacillales</taxon>
        <taxon>Paenibacillaceae</taxon>
        <taxon>Fontibacillus</taxon>
    </lineage>
</organism>
<name>A0A1G7ETR5_9BACL</name>
<evidence type="ECO:0000313" key="1">
    <source>
        <dbReference type="EMBL" id="SDE67001.1"/>
    </source>
</evidence>
<accession>A0A1G7ETR5</accession>
<dbReference type="OrthoDB" id="2627491at2"/>
<dbReference type="SUPFAM" id="SSF69322">
    <property type="entry name" value="Tricorn protease domain 2"/>
    <property type="match status" value="1"/>
</dbReference>
<dbReference type="EMBL" id="FNBG01000001">
    <property type="protein sequence ID" value="SDE67001.1"/>
    <property type="molecule type" value="Genomic_DNA"/>
</dbReference>